<keyword evidence="5" id="KW-1185">Reference proteome</keyword>
<evidence type="ECO:0000313" key="5">
    <source>
        <dbReference type="Proteomes" id="UP001156831"/>
    </source>
</evidence>
<dbReference type="RefSeq" id="WP_280600487.1">
    <property type="nucleotide sequence ID" value="NZ_JARXRN010000020.1"/>
</dbReference>
<evidence type="ECO:0000259" key="3">
    <source>
        <dbReference type="PROSITE" id="PS50076"/>
    </source>
</evidence>
<evidence type="ECO:0000313" key="4">
    <source>
        <dbReference type="EMBL" id="MDH5830037.1"/>
    </source>
</evidence>
<evidence type="ECO:0000256" key="1">
    <source>
        <dbReference type="ARBA" id="ARBA00023186"/>
    </source>
</evidence>
<reference evidence="4 5" key="1">
    <citation type="submission" date="2023-04" db="EMBL/GenBank/DDBJ databases">
        <title>Luteimonas sp. M1R5S18.</title>
        <authorList>
            <person name="Sun J.-Q."/>
        </authorList>
    </citation>
    <scope>NUCLEOTIDE SEQUENCE [LARGE SCALE GENOMIC DNA]</scope>
    <source>
        <strain evidence="4 5">M1R5S18</strain>
    </source>
</reference>
<sequence length="249" mass="26586">MTPQTDFLALYRELGIDPACSPDALKRAYRRRVSELHPDRVSEDAGGEEALKSLNLGYAAALEFFHVHGRFPGAPAVAVPRAPAPPLRPLTAAAAGEAAELPMALPEAPPPRARRWLSLTLAALAVLVVGMQFAGRDPVPTEAATTARAQPDARPRTTAAAPAPQAMLEIGMPARDALDALGAPTDTAEDGRLWHYGPSWVRLVCREVVDWYSSPLMPLGHSPMHPDAPAGDAPPRGCTELDPRMPRRG</sequence>
<keyword evidence="1" id="KW-0143">Chaperone</keyword>
<dbReference type="SMART" id="SM00271">
    <property type="entry name" value="DnaJ"/>
    <property type="match status" value="1"/>
</dbReference>
<dbReference type="InterPro" id="IPR036869">
    <property type="entry name" value="J_dom_sf"/>
</dbReference>
<comment type="caution">
    <text evidence="4">The sequence shown here is derived from an EMBL/GenBank/DDBJ whole genome shotgun (WGS) entry which is preliminary data.</text>
</comment>
<dbReference type="Pfam" id="PF00226">
    <property type="entry name" value="DnaJ"/>
    <property type="match status" value="1"/>
</dbReference>
<protein>
    <submittedName>
        <fullName evidence="4">J domain-containing protein</fullName>
    </submittedName>
</protein>
<feature type="region of interest" description="Disordered" evidence="2">
    <location>
        <begin position="223"/>
        <end position="249"/>
    </location>
</feature>
<feature type="domain" description="J" evidence="3">
    <location>
        <begin position="9"/>
        <end position="70"/>
    </location>
</feature>
<dbReference type="SUPFAM" id="SSF46565">
    <property type="entry name" value="Chaperone J-domain"/>
    <property type="match status" value="1"/>
</dbReference>
<dbReference type="EMBL" id="JARXRN010000020">
    <property type="protein sequence ID" value="MDH5830037.1"/>
    <property type="molecule type" value="Genomic_DNA"/>
</dbReference>
<dbReference type="CDD" id="cd06257">
    <property type="entry name" value="DnaJ"/>
    <property type="match status" value="1"/>
</dbReference>
<accession>A0ABT6JHL3</accession>
<dbReference type="InterPro" id="IPR001623">
    <property type="entry name" value="DnaJ_domain"/>
</dbReference>
<dbReference type="Proteomes" id="UP001156831">
    <property type="component" value="Unassembled WGS sequence"/>
</dbReference>
<organism evidence="4 5">
    <name type="scientific">Luteimonas rhizosphaericola</name>
    <dbReference type="NCBI Taxonomy" id="3042024"/>
    <lineage>
        <taxon>Bacteria</taxon>
        <taxon>Pseudomonadati</taxon>
        <taxon>Pseudomonadota</taxon>
        <taxon>Gammaproteobacteria</taxon>
        <taxon>Lysobacterales</taxon>
        <taxon>Lysobacteraceae</taxon>
        <taxon>Luteimonas</taxon>
    </lineage>
</organism>
<feature type="compositionally biased region" description="Basic and acidic residues" evidence="2">
    <location>
        <begin position="239"/>
        <end position="249"/>
    </location>
</feature>
<evidence type="ECO:0000256" key="2">
    <source>
        <dbReference type="SAM" id="MobiDB-lite"/>
    </source>
</evidence>
<name>A0ABT6JHL3_9GAMM</name>
<dbReference type="PROSITE" id="PS50076">
    <property type="entry name" value="DNAJ_2"/>
    <property type="match status" value="1"/>
</dbReference>
<gene>
    <name evidence="4" type="ORF">QFW80_05825</name>
</gene>
<dbReference type="Gene3D" id="1.10.287.110">
    <property type="entry name" value="DnaJ domain"/>
    <property type="match status" value="1"/>
</dbReference>
<proteinExistence type="predicted"/>